<evidence type="ECO:0000256" key="3">
    <source>
        <dbReference type="ARBA" id="ARBA00022722"/>
    </source>
</evidence>
<dbReference type="NCBIfam" id="TIGR00043">
    <property type="entry name" value="rRNA maturation RNase YbeY"/>
    <property type="match status" value="1"/>
</dbReference>
<feature type="binding site" evidence="8">
    <location>
        <position position="178"/>
    </location>
    <ligand>
        <name>Zn(2+)</name>
        <dbReference type="ChEBI" id="CHEBI:29105"/>
        <note>catalytic</note>
    </ligand>
</feature>
<dbReference type="AlphaFoldDB" id="A0A0R2SJJ1"/>
<evidence type="ECO:0000313" key="10">
    <source>
        <dbReference type="Proteomes" id="UP000051934"/>
    </source>
</evidence>
<dbReference type="EC" id="3.1.-.-" evidence="8"/>
<evidence type="ECO:0000256" key="8">
    <source>
        <dbReference type="HAMAP-Rule" id="MF_00009"/>
    </source>
</evidence>
<dbReference type="InterPro" id="IPR023091">
    <property type="entry name" value="MetalPrtase_cat_dom_sf_prd"/>
</dbReference>
<comment type="caution">
    <text evidence="9">The sequence shown here is derived from an EMBL/GenBank/DDBJ whole genome shotgun (WGS) entry which is preliminary data.</text>
</comment>
<comment type="cofactor">
    <cofactor evidence="8">
        <name>Zn(2+)</name>
        <dbReference type="ChEBI" id="CHEBI:29105"/>
    </cofactor>
    <text evidence="8">Binds 1 zinc ion.</text>
</comment>
<keyword evidence="7 8" id="KW-0862">Zinc</keyword>
<keyword evidence="8" id="KW-0963">Cytoplasm</keyword>
<dbReference type="InterPro" id="IPR020549">
    <property type="entry name" value="YbeY_CS"/>
</dbReference>
<dbReference type="PANTHER" id="PTHR46986">
    <property type="entry name" value="ENDORIBONUCLEASE YBEY, CHLOROPLASTIC"/>
    <property type="match status" value="1"/>
</dbReference>
<keyword evidence="4 8" id="KW-0479">Metal-binding</keyword>
<comment type="function">
    <text evidence="8">Single strand-specific metallo-endoribonuclease involved in late-stage 70S ribosome quality control and in maturation of the 3' terminus of the 16S rRNA.</text>
</comment>
<organism evidence="9 10">
    <name type="scientific">OM182 bacterium BACL3 MAG-120507-bin80</name>
    <dbReference type="NCBI Taxonomy" id="1655577"/>
    <lineage>
        <taxon>Bacteria</taxon>
        <taxon>Pseudomonadati</taxon>
        <taxon>Pseudomonadota</taxon>
        <taxon>Gammaproteobacteria</taxon>
        <taxon>OMG group</taxon>
        <taxon>OM182 clade</taxon>
    </lineage>
</organism>
<keyword evidence="8" id="KW-0698">rRNA processing</keyword>
<dbReference type="InterPro" id="IPR002036">
    <property type="entry name" value="YbeY"/>
</dbReference>
<dbReference type="GO" id="GO:0008270">
    <property type="term" value="F:zinc ion binding"/>
    <property type="evidence" value="ECO:0007669"/>
    <property type="project" value="UniProtKB-UniRule"/>
</dbReference>
<evidence type="ECO:0000256" key="2">
    <source>
        <dbReference type="ARBA" id="ARBA00022517"/>
    </source>
</evidence>
<dbReference type="SUPFAM" id="SSF55486">
    <property type="entry name" value="Metalloproteases ('zincins'), catalytic domain"/>
    <property type="match status" value="1"/>
</dbReference>
<evidence type="ECO:0000256" key="7">
    <source>
        <dbReference type="ARBA" id="ARBA00022833"/>
    </source>
</evidence>
<keyword evidence="2 8" id="KW-0690">Ribosome biogenesis</keyword>
<dbReference type="Proteomes" id="UP000051934">
    <property type="component" value="Unassembled WGS sequence"/>
</dbReference>
<dbReference type="GO" id="GO:0004521">
    <property type="term" value="F:RNA endonuclease activity"/>
    <property type="evidence" value="ECO:0007669"/>
    <property type="project" value="UniProtKB-UniRule"/>
</dbReference>
<dbReference type="PANTHER" id="PTHR46986:SF1">
    <property type="entry name" value="ENDORIBONUCLEASE YBEY, CHLOROPLASTIC"/>
    <property type="match status" value="1"/>
</dbReference>
<accession>A0A0R2SJJ1</accession>
<name>A0A0R2SJJ1_9GAMM</name>
<reference evidence="9 10" key="1">
    <citation type="submission" date="2015-10" db="EMBL/GenBank/DDBJ databases">
        <title>Metagenome-Assembled Genomes uncover a global brackish microbiome.</title>
        <authorList>
            <person name="Hugerth L.W."/>
            <person name="Larsson J."/>
            <person name="Alneberg J."/>
            <person name="Lindh M.V."/>
            <person name="Legrand C."/>
            <person name="Pinhassi J."/>
            <person name="Andersson A.F."/>
        </authorList>
    </citation>
    <scope>NUCLEOTIDE SEQUENCE [LARGE SCALE GENOMIC DNA]</scope>
    <source>
        <strain evidence="9">BACL4 MAG-120507-bin80</strain>
    </source>
</reference>
<dbReference type="Gene3D" id="3.40.390.30">
    <property type="entry name" value="Metalloproteases ('zincins'), catalytic domain"/>
    <property type="match status" value="1"/>
</dbReference>
<dbReference type="GO" id="GO:0004222">
    <property type="term" value="F:metalloendopeptidase activity"/>
    <property type="evidence" value="ECO:0007669"/>
    <property type="project" value="InterPro"/>
</dbReference>
<keyword evidence="5 8" id="KW-0255">Endonuclease</keyword>
<dbReference type="PROSITE" id="PS01306">
    <property type="entry name" value="UPF0054"/>
    <property type="match status" value="1"/>
</dbReference>
<keyword evidence="6 8" id="KW-0378">Hydrolase</keyword>
<dbReference type="GO" id="GO:0006364">
    <property type="term" value="P:rRNA processing"/>
    <property type="evidence" value="ECO:0007669"/>
    <property type="project" value="UniProtKB-UniRule"/>
</dbReference>
<keyword evidence="3 8" id="KW-0540">Nuclease</keyword>
<evidence type="ECO:0000256" key="4">
    <source>
        <dbReference type="ARBA" id="ARBA00022723"/>
    </source>
</evidence>
<proteinExistence type="inferred from homology"/>
<feature type="binding site" evidence="8">
    <location>
        <position position="174"/>
    </location>
    <ligand>
        <name>Zn(2+)</name>
        <dbReference type="ChEBI" id="CHEBI:29105"/>
        <note>catalytic</note>
    </ligand>
</feature>
<dbReference type="GO" id="GO:0005737">
    <property type="term" value="C:cytoplasm"/>
    <property type="evidence" value="ECO:0007669"/>
    <property type="project" value="UniProtKB-SubCell"/>
</dbReference>
<comment type="similarity">
    <text evidence="1 8">Belongs to the endoribonuclease YbeY family.</text>
</comment>
<protein>
    <recommendedName>
        <fullName evidence="8">Endoribonuclease YbeY</fullName>
        <ecNumber evidence="8">3.1.-.-</ecNumber>
    </recommendedName>
</protein>
<evidence type="ECO:0000256" key="5">
    <source>
        <dbReference type="ARBA" id="ARBA00022759"/>
    </source>
</evidence>
<evidence type="ECO:0000313" key="9">
    <source>
        <dbReference type="EMBL" id="KRO72819.1"/>
    </source>
</evidence>
<feature type="binding site" evidence="8">
    <location>
        <position position="184"/>
    </location>
    <ligand>
        <name>Zn(2+)</name>
        <dbReference type="ChEBI" id="CHEBI:29105"/>
        <note>catalytic</note>
    </ligand>
</feature>
<comment type="subcellular location">
    <subcellularLocation>
        <location evidence="8">Cytoplasm</location>
    </subcellularLocation>
</comment>
<evidence type="ECO:0000256" key="6">
    <source>
        <dbReference type="ARBA" id="ARBA00022801"/>
    </source>
</evidence>
<evidence type="ECO:0000256" key="1">
    <source>
        <dbReference type="ARBA" id="ARBA00010875"/>
    </source>
</evidence>
<dbReference type="Pfam" id="PF02130">
    <property type="entry name" value="YbeY"/>
    <property type="match status" value="1"/>
</dbReference>
<dbReference type="EMBL" id="LIBB01000044">
    <property type="protein sequence ID" value="KRO72819.1"/>
    <property type="molecule type" value="Genomic_DNA"/>
</dbReference>
<gene>
    <name evidence="8" type="primary">ybeY</name>
    <name evidence="9" type="ORF">ABR69_08775</name>
</gene>
<dbReference type="HAMAP" id="MF_00009">
    <property type="entry name" value="Endoribonucl_YbeY"/>
    <property type="match status" value="1"/>
</dbReference>
<sequence>MTETTSESATPLISVAISSAWDPDDEAAASAIPPNWLPNITFCEKCLSAGIALLRSSSQQADAVRSGEAEHQPCSTDDYAVSIRFADTAESQQLNTTYRGRAKPTNVLSFPVVDEAEQWLPAVASTEPLGDENALGLGRLMLLGDLVLCPSIIENEASEQKKSLEDHWAHLLIHGLLHLLGFDHIDEDDAEEMESLEIEALRSLGIPNPYLLD</sequence>